<dbReference type="AlphaFoldDB" id="A1TKI6"/>
<reference evidence="2 3" key="1">
    <citation type="submission" date="2006-12" db="EMBL/GenBank/DDBJ databases">
        <title>Complete sequence of Acidovorax avenae subsp. citrulli AAC00-1.</title>
        <authorList>
            <consortium name="US DOE Joint Genome Institute"/>
            <person name="Copeland A."/>
            <person name="Lucas S."/>
            <person name="Lapidus A."/>
            <person name="Barry K."/>
            <person name="Detter J.C."/>
            <person name="Glavina del Rio T."/>
            <person name="Dalin E."/>
            <person name="Tice H."/>
            <person name="Pitluck S."/>
            <person name="Kiss H."/>
            <person name="Brettin T."/>
            <person name="Bruce D."/>
            <person name="Han C."/>
            <person name="Tapia R."/>
            <person name="Gilna P."/>
            <person name="Schmutz J."/>
            <person name="Larimer F."/>
            <person name="Land M."/>
            <person name="Hauser L."/>
            <person name="Kyrpides N."/>
            <person name="Kim E."/>
            <person name="Stahl D."/>
            <person name="Richardson P."/>
        </authorList>
    </citation>
    <scope>NUCLEOTIDE SEQUENCE [LARGE SCALE GENOMIC DNA]</scope>
    <source>
        <strain evidence="2 3">AAC00-1</strain>
    </source>
</reference>
<dbReference type="KEGG" id="aav:Aave_0876"/>
<proteinExistence type="predicted"/>
<dbReference type="eggNOG" id="ENOG50338D7">
    <property type="taxonomic scope" value="Bacteria"/>
</dbReference>
<dbReference type="STRING" id="397945.Aave_0876"/>
<dbReference type="OrthoDB" id="7019622at2"/>
<protein>
    <submittedName>
        <fullName evidence="2">Uncharacterized protein</fullName>
    </submittedName>
</protein>
<dbReference type="EMBL" id="CP000512">
    <property type="protein sequence ID" value="ABM31474.1"/>
    <property type="molecule type" value="Genomic_DNA"/>
</dbReference>
<evidence type="ECO:0000256" key="1">
    <source>
        <dbReference type="SAM" id="SignalP"/>
    </source>
</evidence>
<dbReference type="Proteomes" id="UP000002596">
    <property type="component" value="Chromosome"/>
</dbReference>
<name>A1TKI6_PARC0</name>
<sequence>MNTMTRCKPPTSRPHSTARAAALLLALGAAAPAFMALPASAQQVQPGMGGVRNFPEAAQRGTLVVLSTAEAQLNGSTVRMAPGLRIFSPQNTLVMAHSVIGQSFTVNYTIEPATGLLHTVWILTKAEAAVPRKGSGGGSFLDSLFGSGT</sequence>
<evidence type="ECO:0000313" key="2">
    <source>
        <dbReference type="EMBL" id="ABM31474.1"/>
    </source>
</evidence>
<evidence type="ECO:0000313" key="3">
    <source>
        <dbReference type="Proteomes" id="UP000002596"/>
    </source>
</evidence>
<gene>
    <name evidence="2" type="ordered locus">Aave_0876</name>
</gene>
<accession>A1TKI6</accession>
<dbReference type="HOGENOM" id="CLU_146476_0_0_4"/>
<organism evidence="2 3">
    <name type="scientific">Paracidovorax citrulli (strain AAC00-1)</name>
    <name type="common">Acidovorax citrulli</name>
    <dbReference type="NCBI Taxonomy" id="397945"/>
    <lineage>
        <taxon>Bacteria</taxon>
        <taxon>Pseudomonadati</taxon>
        <taxon>Pseudomonadota</taxon>
        <taxon>Betaproteobacteria</taxon>
        <taxon>Burkholderiales</taxon>
        <taxon>Comamonadaceae</taxon>
        <taxon>Paracidovorax</taxon>
    </lineage>
</organism>
<feature type="signal peptide" evidence="1">
    <location>
        <begin position="1"/>
        <end position="41"/>
    </location>
</feature>
<keyword evidence="1" id="KW-0732">Signal</keyword>
<feature type="chain" id="PRO_5002638208" evidence="1">
    <location>
        <begin position="42"/>
        <end position="149"/>
    </location>
</feature>